<feature type="transmembrane region" description="Helical" evidence="7">
    <location>
        <begin position="317"/>
        <end position="337"/>
    </location>
</feature>
<dbReference type="PANTHER" id="PTHR43549:SF3">
    <property type="entry name" value="MULTIDRUG RESISTANCE PROTEIN YPNP-RELATED"/>
    <property type="match status" value="1"/>
</dbReference>
<dbReference type="GO" id="GO:0015297">
    <property type="term" value="F:antiporter activity"/>
    <property type="evidence" value="ECO:0007669"/>
    <property type="project" value="InterPro"/>
</dbReference>
<evidence type="ECO:0000256" key="2">
    <source>
        <dbReference type="ARBA" id="ARBA00022448"/>
    </source>
</evidence>
<evidence type="ECO:0000256" key="5">
    <source>
        <dbReference type="ARBA" id="ARBA00022989"/>
    </source>
</evidence>
<feature type="transmembrane region" description="Helical" evidence="7">
    <location>
        <begin position="357"/>
        <end position="375"/>
    </location>
</feature>
<sequence length="463" mass="49949">MRGSTDLTVGNPWKNILFFCIPILISNIFQQLYSMVDTIIVGKTISLSALAAVGCTGSISFLIMGFVSGITSGFGVLMAQFYGAKDEEGFKRAVGTCYLLCAMVTVVVTAIAVPTAMPLLRLMKTGDDIIGDAHSYIVTIYWGIFCAVIYNMSAAMLRSIGDSRSPLIFLIIASVLNIGLDFLCILVFDMGVMGAGLATVFSELLSGIACLVYGLKRYKILRIGRAHLKWNGSLAWKHIKIGLPMALQFSITAIGVMVVQTVLNGMGTMSVAAYTAASKIDTIAQQPLIAIGAAIATYCAQNYGAQQFTRIKKGMNVGLVLSVAFSAFGFLLVFTLKSPLLRLFSDDYAAIEQQATQYLYINAGTYVLLGLIHLYRNGIQGMGFSAVTMLSGGIELVMRVVAALVFARYFGYIGVCTANPAAWLGADIILISIYVYIYCKRFRPALKREQEGAAIASAKIKNE</sequence>
<protein>
    <submittedName>
        <fullName evidence="8">MATE family efflux transporter</fullName>
    </submittedName>
</protein>
<dbReference type="InterPro" id="IPR048279">
    <property type="entry name" value="MdtK-like"/>
</dbReference>
<accession>A0A9D2CFZ1</accession>
<feature type="transmembrane region" description="Helical" evidence="7">
    <location>
        <begin position="167"/>
        <end position="188"/>
    </location>
</feature>
<feature type="transmembrane region" description="Helical" evidence="7">
    <location>
        <begin position="49"/>
        <end position="81"/>
    </location>
</feature>
<feature type="transmembrane region" description="Helical" evidence="7">
    <location>
        <begin position="93"/>
        <end position="113"/>
    </location>
</feature>
<dbReference type="InterPro" id="IPR002528">
    <property type="entry name" value="MATE_fam"/>
</dbReference>
<name>A0A9D2CFZ1_9FIRM</name>
<dbReference type="InterPro" id="IPR052031">
    <property type="entry name" value="Membrane_Transporter-Flippase"/>
</dbReference>
<evidence type="ECO:0000256" key="7">
    <source>
        <dbReference type="SAM" id="Phobius"/>
    </source>
</evidence>
<evidence type="ECO:0000256" key="3">
    <source>
        <dbReference type="ARBA" id="ARBA00022475"/>
    </source>
</evidence>
<feature type="transmembrane region" description="Helical" evidence="7">
    <location>
        <begin position="421"/>
        <end position="439"/>
    </location>
</feature>
<feature type="transmembrane region" description="Helical" evidence="7">
    <location>
        <begin position="12"/>
        <end position="29"/>
    </location>
</feature>
<keyword evidence="4 7" id="KW-0812">Transmembrane</keyword>
<dbReference type="PANTHER" id="PTHR43549">
    <property type="entry name" value="MULTIDRUG RESISTANCE PROTEIN YPNP-RELATED"/>
    <property type="match status" value="1"/>
</dbReference>
<dbReference type="NCBIfam" id="TIGR00797">
    <property type="entry name" value="matE"/>
    <property type="match status" value="1"/>
</dbReference>
<keyword evidence="5 7" id="KW-1133">Transmembrane helix</keyword>
<comment type="caution">
    <text evidence="8">The sequence shown here is derived from an EMBL/GenBank/DDBJ whole genome shotgun (WGS) entry which is preliminary data.</text>
</comment>
<keyword evidence="3" id="KW-1003">Cell membrane</keyword>
<proteinExistence type="predicted"/>
<evidence type="ECO:0000256" key="4">
    <source>
        <dbReference type="ARBA" id="ARBA00022692"/>
    </source>
</evidence>
<reference evidence="8" key="2">
    <citation type="submission" date="2021-04" db="EMBL/GenBank/DDBJ databases">
        <authorList>
            <person name="Gilroy R."/>
        </authorList>
    </citation>
    <scope>NUCLEOTIDE SEQUENCE</scope>
    <source>
        <strain evidence="8">CHK199-9574</strain>
    </source>
</reference>
<comment type="subcellular location">
    <subcellularLocation>
        <location evidence="1">Cell membrane</location>
        <topology evidence="1">Multi-pass membrane protein</topology>
    </subcellularLocation>
</comment>
<dbReference type="CDD" id="cd13138">
    <property type="entry name" value="MATE_yoeA_like"/>
    <property type="match status" value="1"/>
</dbReference>
<organism evidence="8 9">
    <name type="scientific">Candidatus Borkfalkia excrementavium</name>
    <dbReference type="NCBI Taxonomy" id="2838505"/>
    <lineage>
        <taxon>Bacteria</taxon>
        <taxon>Bacillati</taxon>
        <taxon>Bacillota</taxon>
        <taxon>Clostridia</taxon>
        <taxon>Christensenellales</taxon>
        <taxon>Christensenellaceae</taxon>
        <taxon>Candidatus Borkfalkia</taxon>
    </lineage>
</organism>
<gene>
    <name evidence="8" type="ORF">H9728_01760</name>
</gene>
<keyword evidence="6 7" id="KW-0472">Membrane</keyword>
<dbReference type="GO" id="GO:0005886">
    <property type="term" value="C:plasma membrane"/>
    <property type="evidence" value="ECO:0007669"/>
    <property type="project" value="UniProtKB-SubCell"/>
</dbReference>
<dbReference type="PIRSF" id="PIRSF006603">
    <property type="entry name" value="DinF"/>
    <property type="match status" value="1"/>
</dbReference>
<dbReference type="Pfam" id="PF01554">
    <property type="entry name" value="MatE"/>
    <property type="match status" value="2"/>
</dbReference>
<evidence type="ECO:0000313" key="8">
    <source>
        <dbReference type="EMBL" id="HIY77746.1"/>
    </source>
</evidence>
<keyword evidence="2" id="KW-0813">Transport</keyword>
<feature type="transmembrane region" description="Helical" evidence="7">
    <location>
        <begin position="133"/>
        <end position="155"/>
    </location>
</feature>
<evidence type="ECO:0000313" key="9">
    <source>
        <dbReference type="Proteomes" id="UP000824135"/>
    </source>
</evidence>
<evidence type="ECO:0000256" key="1">
    <source>
        <dbReference type="ARBA" id="ARBA00004651"/>
    </source>
</evidence>
<feature type="transmembrane region" description="Helical" evidence="7">
    <location>
        <begin position="194"/>
        <end position="215"/>
    </location>
</feature>
<dbReference type="AlphaFoldDB" id="A0A9D2CFZ1"/>
<reference evidence="8" key="1">
    <citation type="journal article" date="2021" name="PeerJ">
        <title>Extensive microbial diversity within the chicken gut microbiome revealed by metagenomics and culture.</title>
        <authorList>
            <person name="Gilroy R."/>
            <person name="Ravi A."/>
            <person name="Getino M."/>
            <person name="Pursley I."/>
            <person name="Horton D.L."/>
            <person name="Alikhan N.F."/>
            <person name="Baker D."/>
            <person name="Gharbi K."/>
            <person name="Hall N."/>
            <person name="Watson M."/>
            <person name="Adriaenssens E.M."/>
            <person name="Foster-Nyarko E."/>
            <person name="Jarju S."/>
            <person name="Secka A."/>
            <person name="Antonio M."/>
            <person name="Oren A."/>
            <person name="Chaudhuri R.R."/>
            <person name="La Ragione R."/>
            <person name="Hildebrand F."/>
            <person name="Pallen M.J."/>
        </authorList>
    </citation>
    <scope>NUCLEOTIDE SEQUENCE</scope>
    <source>
        <strain evidence="8">CHK199-9574</strain>
    </source>
</reference>
<dbReference type="EMBL" id="DXCO01000014">
    <property type="protein sequence ID" value="HIY77746.1"/>
    <property type="molecule type" value="Genomic_DNA"/>
</dbReference>
<dbReference type="Proteomes" id="UP000824135">
    <property type="component" value="Unassembled WGS sequence"/>
</dbReference>
<feature type="transmembrane region" description="Helical" evidence="7">
    <location>
        <begin position="283"/>
        <end position="305"/>
    </location>
</feature>
<feature type="transmembrane region" description="Helical" evidence="7">
    <location>
        <begin position="241"/>
        <end position="263"/>
    </location>
</feature>
<evidence type="ECO:0000256" key="6">
    <source>
        <dbReference type="ARBA" id="ARBA00023136"/>
    </source>
</evidence>
<dbReference type="GO" id="GO:0042910">
    <property type="term" value="F:xenobiotic transmembrane transporter activity"/>
    <property type="evidence" value="ECO:0007669"/>
    <property type="project" value="InterPro"/>
</dbReference>